<sequence>MRLNDCGSCSKDSLQELQAQLHLERSNSTKLLAIIEKSQQQIFDSKKQIEEMHLHCKDFQEEHDLQNSVQVTGSMMQSKKQDVVHTLEVQREKEAQTKMGWKQLQSVVKSTRDQEIRTVQGERKTAQEQTECHCLRTLLEAHENQVIPTSIIHSMQASEGYTYQDKCDLLNGLKATNYAATKTNVPENKQTVMSSSPKIQKLYRKYLRAESFRKALVYQKKYLLLLLGGFQECEQATLSLIARMGIYPSPPDLNVSETRSRFFTKFRSAVRVVIAILRLKFLVRKWYKVNKKEMPLEAISSSLGRNSHPVASLEVLKRQQPFPSYAAPEGEYSNRNNLMRLASCTVKSLHHLHNRSTSFTSQTSSKDPDDSLTEYIAHLEAIQERLGILLPGQAAQGKN</sequence>
<evidence type="ECO:0000256" key="1">
    <source>
        <dbReference type="ARBA" id="ARBA00004300"/>
    </source>
</evidence>
<reference evidence="7" key="2">
    <citation type="submission" date="2017-11" db="EMBL/GenBank/DDBJ databases">
        <title>Coralsnake Venomics: Analyses of Venom Gland Transcriptomes and Proteomes of Six Brazilian Taxa.</title>
        <authorList>
            <person name="Aird S.D."/>
            <person name="Jorge da Silva N."/>
            <person name="Qiu L."/>
            <person name="Villar-Briones A."/>
            <person name="Aparecida-Saddi V."/>
            <person name="Campos-Telles M.P."/>
            <person name="Grau M."/>
            <person name="Mikheyev A.S."/>
        </authorList>
    </citation>
    <scope>NUCLEOTIDE SEQUENCE</scope>
    <source>
        <tissue evidence="7">Venom_gland</tissue>
    </source>
</reference>
<dbReference type="InterPro" id="IPR019528">
    <property type="entry name" value="PACT_domain"/>
</dbReference>
<reference evidence="7" key="1">
    <citation type="submission" date="2017-07" db="EMBL/GenBank/DDBJ databases">
        <authorList>
            <person name="Mikheyev A."/>
            <person name="Grau M."/>
        </authorList>
    </citation>
    <scope>NUCLEOTIDE SEQUENCE</scope>
    <source>
        <tissue evidence="7">Venom_gland</tissue>
    </source>
</reference>
<dbReference type="GO" id="GO:0060090">
    <property type="term" value="F:molecular adaptor activity"/>
    <property type="evidence" value="ECO:0007669"/>
    <property type="project" value="InterPro"/>
</dbReference>
<dbReference type="GO" id="GO:0007165">
    <property type="term" value="P:signal transduction"/>
    <property type="evidence" value="ECO:0007669"/>
    <property type="project" value="InterPro"/>
</dbReference>
<dbReference type="PANTHER" id="PTHR44981">
    <property type="entry name" value="PERICENTRIN-LIKE PROTEIN, ISOFORM F"/>
    <property type="match status" value="1"/>
</dbReference>
<dbReference type="EMBL" id="IACM01040041">
    <property type="protein sequence ID" value="LAB23059.1"/>
    <property type="molecule type" value="Transcribed_RNA"/>
</dbReference>
<comment type="subcellular location">
    <subcellularLocation>
        <location evidence="1">Cytoplasm</location>
        <location evidence="1">Cytoskeleton</location>
        <location evidence="1">Microtubule organizing center</location>
        <location evidence="1">Centrosome</location>
    </subcellularLocation>
</comment>
<keyword evidence="4" id="KW-0175">Coiled coil</keyword>
<evidence type="ECO:0000256" key="4">
    <source>
        <dbReference type="ARBA" id="ARBA00023054"/>
    </source>
</evidence>
<evidence type="ECO:0000256" key="5">
    <source>
        <dbReference type="ARBA" id="ARBA00023212"/>
    </source>
</evidence>
<dbReference type="GO" id="GO:0005737">
    <property type="term" value="C:cytoplasm"/>
    <property type="evidence" value="ECO:0007669"/>
    <property type="project" value="UniProtKB-ARBA"/>
</dbReference>
<dbReference type="AlphaFoldDB" id="A0A2D4LQ73"/>
<keyword evidence="2" id="KW-0963">Cytoplasm</keyword>
<dbReference type="PANTHER" id="PTHR44981:SF3">
    <property type="entry name" value="PERICENTRIN"/>
    <property type="match status" value="1"/>
</dbReference>
<dbReference type="GO" id="GO:0005813">
    <property type="term" value="C:centrosome"/>
    <property type="evidence" value="ECO:0007669"/>
    <property type="project" value="UniProtKB-SubCell"/>
</dbReference>
<proteinExistence type="predicted"/>
<feature type="domain" description="Pericentrin/AKAP-450 centrosomal targeting" evidence="6">
    <location>
        <begin position="205"/>
        <end position="286"/>
    </location>
</feature>
<evidence type="ECO:0000256" key="3">
    <source>
        <dbReference type="ARBA" id="ARBA00022553"/>
    </source>
</evidence>
<evidence type="ECO:0000259" key="6">
    <source>
        <dbReference type="Pfam" id="PF10495"/>
    </source>
</evidence>
<dbReference type="Pfam" id="PF10495">
    <property type="entry name" value="PACT_coil_coil"/>
    <property type="match status" value="1"/>
</dbReference>
<name>A0A2D4LQ73_9SAUR</name>
<accession>A0A2D4LQ73</accession>
<dbReference type="InterPro" id="IPR028745">
    <property type="entry name" value="AKAP9/Pericentrin"/>
</dbReference>
<keyword evidence="5" id="KW-0206">Cytoskeleton</keyword>
<evidence type="ECO:0000256" key="2">
    <source>
        <dbReference type="ARBA" id="ARBA00022490"/>
    </source>
</evidence>
<organism evidence="7">
    <name type="scientific">Micrurus spixii</name>
    <name type="common">Amazon coral snake</name>
    <dbReference type="NCBI Taxonomy" id="129469"/>
    <lineage>
        <taxon>Eukaryota</taxon>
        <taxon>Metazoa</taxon>
        <taxon>Chordata</taxon>
        <taxon>Craniata</taxon>
        <taxon>Vertebrata</taxon>
        <taxon>Euteleostomi</taxon>
        <taxon>Lepidosauria</taxon>
        <taxon>Squamata</taxon>
        <taxon>Bifurcata</taxon>
        <taxon>Unidentata</taxon>
        <taxon>Episquamata</taxon>
        <taxon>Toxicofera</taxon>
        <taxon>Serpentes</taxon>
        <taxon>Colubroidea</taxon>
        <taxon>Elapidae</taxon>
        <taxon>Elapinae</taxon>
        <taxon>Micrurus</taxon>
    </lineage>
</organism>
<evidence type="ECO:0000313" key="7">
    <source>
        <dbReference type="EMBL" id="LAB23059.1"/>
    </source>
</evidence>
<keyword evidence="3" id="KW-0597">Phosphoprotein</keyword>
<protein>
    <recommendedName>
        <fullName evidence="6">Pericentrin/AKAP-450 centrosomal targeting domain-containing protein</fullName>
    </recommendedName>
</protein>